<dbReference type="EMBL" id="LKTP01000034">
    <property type="protein sequence ID" value="KRG27705.1"/>
    <property type="molecule type" value="Genomic_DNA"/>
</dbReference>
<dbReference type="Gene3D" id="3.30.70.120">
    <property type="match status" value="1"/>
</dbReference>
<evidence type="ECO:0000256" key="3">
    <source>
        <dbReference type="ARBA" id="ARBA00022692"/>
    </source>
</evidence>
<dbReference type="InterPro" id="IPR051461">
    <property type="entry name" value="UPF0750_membrane"/>
</dbReference>
<gene>
    <name evidence="8" type="ORF">APR42_08070</name>
</gene>
<dbReference type="Pfam" id="PF10035">
    <property type="entry name" value="DUF2179"/>
    <property type="match status" value="1"/>
</dbReference>
<comment type="caution">
    <text evidence="8">The sequence shown here is derived from an EMBL/GenBank/DDBJ whole genome shotgun (WGS) entry which is preliminary data.</text>
</comment>
<evidence type="ECO:0000256" key="1">
    <source>
        <dbReference type="ARBA" id="ARBA00004651"/>
    </source>
</evidence>
<evidence type="ECO:0000256" key="2">
    <source>
        <dbReference type="ARBA" id="ARBA00022475"/>
    </source>
</evidence>
<feature type="domain" description="DUF2179" evidence="7">
    <location>
        <begin position="219"/>
        <end position="276"/>
    </location>
</feature>
<feature type="transmembrane region" description="Helical" evidence="6">
    <location>
        <begin position="49"/>
        <end position="70"/>
    </location>
</feature>
<evidence type="ECO:0000256" key="6">
    <source>
        <dbReference type="SAM" id="Phobius"/>
    </source>
</evidence>
<dbReference type="GO" id="GO:0005886">
    <property type="term" value="C:plasma membrane"/>
    <property type="evidence" value="ECO:0007669"/>
    <property type="project" value="UniProtKB-SubCell"/>
</dbReference>
<sequence length="303" mass="33719">MKIKPIIFWEFFQLAIAIVLASIGLKAFLLPNGFLDGGVTGISILLNKITGFEISIILPVISIPFFVIGWFTVSKRIVIRSLISVLILSLVIHFENFQPITDDKLLISIFGGLFLGAGIGIAIKNGSVLDGSEILGIFVNERTGISIGLIIFWFNVVLFLLAGFLFSLEVAMYSVLTYIITAKTIDLILEGFEDYVGLMIVTSKSGEMQKTLLKDIGQGMTIYQGTKGYGSQGEKQNLEIIHTVVNRIDTKKVYRVLKKVDKDAFVIEFDVNKVSGGVLRKYLTRRKQRQLSPTLFQENNIEI</sequence>
<dbReference type="Proteomes" id="UP000051643">
    <property type="component" value="Unassembled WGS sequence"/>
</dbReference>
<keyword evidence="4 6" id="KW-1133">Transmembrane helix</keyword>
<name>A0A0Q9Z722_9FLAO</name>
<dbReference type="PIRSF" id="PIRSF006483">
    <property type="entry name" value="Membrane_protein_YitT"/>
    <property type="match status" value="1"/>
</dbReference>
<comment type="subcellular location">
    <subcellularLocation>
        <location evidence="1">Cell membrane</location>
        <topology evidence="1">Multi-pass membrane protein</topology>
    </subcellularLocation>
</comment>
<evidence type="ECO:0000313" key="9">
    <source>
        <dbReference type="Proteomes" id="UP000051643"/>
    </source>
</evidence>
<feature type="transmembrane region" description="Helical" evidence="6">
    <location>
        <begin position="106"/>
        <end position="123"/>
    </location>
</feature>
<reference evidence="8" key="1">
    <citation type="submission" date="2015-10" db="EMBL/GenBank/DDBJ databases">
        <title>Draft genome sequence of Salegentibacter mishustinae KCTC 12263.</title>
        <authorList>
            <person name="Lin W."/>
            <person name="Zheng Q."/>
        </authorList>
    </citation>
    <scope>NUCLEOTIDE SEQUENCE [LARGE SCALE GENOMIC DNA]</scope>
    <source>
        <strain evidence="8">KCTC 12263</strain>
    </source>
</reference>
<evidence type="ECO:0000256" key="4">
    <source>
        <dbReference type="ARBA" id="ARBA00022989"/>
    </source>
</evidence>
<keyword evidence="9" id="KW-1185">Reference proteome</keyword>
<dbReference type="STRING" id="270918.APR42_08070"/>
<evidence type="ECO:0000259" key="7">
    <source>
        <dbReference type="Pfam" id="PF10035"/>
    </source>
</evidence>
<dbReference type="PANTHER" id="PTHR33545">
    <property type="entry name" value="UPF0750 MEMBRANE PROTEIN YITT-RELATED"/>
    <property type="match status" value="1"/>
</dbReference>
<evidence type="ECO:0000313" key="8">
    <source>
        <dbReference type="EMBL" id="KRG27705.1"/>
    </source>
</evidence>
<evidence type="ECO:0000256" key="5">
    <source>
        <dbReference type="ARBA" id="ARBA00023136"/>
    </source>
</evidence>
<dbReference type="Pfam" id="PF02588">
    <property type="entry name" value="YitT_membrane"/>
    <property type="match status" value="1"/>
</dbReference>
<dbReference type="InterPro" id="IPR003740">
    <property type="entry name" value="YitT"/>
</dbReference>
<dbReference type="InterPro" id="IPR015867">
    <property type="entry name" value="N-reg_PII/ATP_PRibTrfase_C"/>
</dbReference>
<dbReference type="CDD" id="cd16379">
    <property type="entry name" value="YitT_C_like"/>
    <property type="match status" value="1"/>
</dbReference>
<proteinExistence type="predicted"/>
<dbReference type="RefSeq" id="WP_057482379.1">
    <property type="nucleotide sequence ID" value="NZ_BMWR01000004.1"/>
</dbReference>
<feature type="transmembrane region" description="Helical" evidence="6">
    <location>
        <begin position="144"/>
        <end position="164"/>
    </location>
</feature>
<keyword evidence="3 6" id="KW-0812">Transmembrane</keyword>
<accession>A0A0Q9Z722</accession>
<organism evidence="8 9">
    <name type="scientific">Salegentibacter mishustinae</name>
    <dbReference type="NCBI Taxonomy" id="270918"/>
    <lineage>
        <taxon>Bacteria</taxon>
        <taxon>Pseudomonadati</taxon>
        <taxon>Bacteroidota</taxon>
        <taxon>Flavobacteriia</taxon>
        <taxon>Flavobacteriales</taxon>
        <taxon>Flavobacteriaceae</taxon>
        <taxon>Salegentibacter</taxon>
    </lineage>
</organism>
<protein>
    <recommendedName>
        <fullName evidence="7">DUF2179 domain-containing protein</fullName>
    </recommendedName>
</protein>
<dbReference type="AlphaFoldDB" id="A0A0Q9Z722"/>
<feature type="transmembrane region" description="Helical" evidence="6">
    <location>
        <begin position="77"/>
        <end position="94"/>
    </location>
</feature>
<feature type="transmembrane region" description="Helical" evidence="6">
    <location>
        <begin position="7"/>
        <end position="29"/>
    </location>
</feature>
<dbReference type="InterPro" id="IPR019264">
    <property type="entry name" value="DUF2179"/>
</dbReference>
<dbReference type="OrthoDB" id="265478at2"/>
<keyword evidence="2" id="KW-1003">Cell membrane</keyword>
<keyword evidence="5 6" id="KW-0472">Membrane</keyword>
<dbReference type="PANTHER" id="PTHR33545:SF3">
    <property type="entry name" value="UPF0750 MEMBRANE PROTEIN YQFU"/>
    <property type="match status" value="1"/>
</dbReference>